<gene>
    <name evidence="1" type="ORF">JKG68_07645</name>
</gene>
<keyword evidence="2" id="KW-1185">Reference proteome</keyword>
<reference evidence="1" key="1">
    <citation type="submission" date="2021-01" db="EMBL/GenBank/DDBJ databases">
        <title>Microvirga sp.</title>
        <authorList>
            <person name="Kim M.K."/>
        </authorList>
    </citation>
    <scope>NUCLEOTIDE SEQUENCE</scope>
    <source>
        <strain evidence="1">5420S-16</strain>
    </source>
</reference>
<sequence>MPKNVIEIFARGNQELFHSAFLAWLMDDQADHGLGKQFRAELLRQLPPELGYEPEGEYSVHTEYQVGNNRFDILLKPNSDRSLKNGLVLENKIKSFGHYSQANNYSQLGYDVAFLALLPQTISEDTRNHFITINYRFICNTLGNCLLDKENWHQRLVQEYKEFLNAKLTVYESLYEYCLGNIDFSTYATKVALSAGTSDFGDNDIRTVNYYYYHVLRDYIRSNAPDLCFGTAGYDEASKNIVNTNWMIEKNMRGAPFMEALSFQPFDTPPWSLHTEFKDMHERESIVIAPRLEVWLDPRGLAMWLKANEAENVALTAERDMGLQATIMLGTWNAEMRAALRRHPYQEVLNLRPRATRNFHAEFVSMADLPFATMTARIREMMLKVFDRAEKNEPSAQAS</sequence>
<name>A0A937CZB4_9HYPH</name>
<comment type="caution">
    <text evidence="1">The sequence shown here is derived from an EMBL/GenBank/DDBJ whole genome shotgun (WGS) entry which is preliminary data.</text>
</comment>
<evidence type="ECO:0000313" key="1">
    <source>
        <dbReference type="EMBL" id="MBL0403832.1"/>
    </source>
</evidence>
<dbReference type="Pfam" id="PF14281">
    <property type="entry name" value="PDDEXK_4"/>
    <property type="match status" value="1"/>
</dbReference>
<dbReference type="EMBL" id="JAEQMY010000008">
    <property type="protein sequence ID" value="MBL0403832.1"/>
    <property type="molecule type" value="Genomic_DNA"/>
</dbReference>
<protein>
    <submittedName>
        <fullName evidence="1">PD-(D/E)XK nuclease family protein</fullName>
    </submittedName>
</protein>
<dbReference type="Proteomes" id="UP000605848">
    <property type="component" value="Unassembled WGS sequence"/>
</dbReference>
<proteinExistence type="predicted"/>
<dbReference type="InterPro" id="IPR029470">
    <property type="entry name" value="PDDEXK_4"/>
</dbReference>
<dbReference type="RefSeq" id="WP_202057649.1">
    <property type="nucleotide sequence ID" value="NZ_JAEQMY010000008.1"/>
</dbReference>
<evidence type="ECO:0000313" key="2">
    <source>
        <dbReference type="Proteomes" id="UP000605848"/>
    </source>
</evidence>
<accession>A0A937CZB4</accession>
<organism evidence="1 2">
    <name type="scientific">Microvirga aerilata</name>
    <dbReference type="NCBI Taxonomy" id="670292"/>
    <lineage>
        <taxon>Bacteria</taxon>
        <taxon>Pseudomonadati</taxon>
        <taxon>Pseudomonadota</taxon>
        <taxon>Alphaproteobacteria</taxon>
        <taxon>Hyphomicrobiales</taxon>
        <taxon>Methylobacteriaceae</taxon>
        <taxon>Microvirga</taxon>
    </lineage>
</organism>
<dbReference type="AlphaFoldDB" id="A0A937CZB4"/>